<dbReference type="Proteomes" id="UP001147653">
    <property type="component" value="Unassembled WGS sequence"/>
</dbReference>
<dbReference type="AlphaFoldDB" id="A0A9X3NCK2"/>
<keyword evidence="2" id="KW-1185">Reference proteome</keyword>
<sequence length="72" mass="7876">MLYPTMSAHDLHNQLLELHAERALAEETGVANIASYMADLERDIARSKAAYVGAAVTELATFRGELSGRNWG</sequence>
<evidence type="ECO:0000313" key="2">
    <source>
        <dbReference type="Proteomes" id="UP001147653"/>
    </source>
</evidence>
<reference evidence="1" key="1">
    <citation type="submission" date="2022-10" db="EMBL/GenBank/DDBJ databases">
        <title>The WGS of Solirubrobacter phytolaccae KCTC 29190.</title>
        <authorList>
            <person name="Jiang Z."/>
        </authorList>
    </citation>
    <scope>NUCLEOTIDE SEQUENCE</scope>
    <source>
        <strain evidence="1">KCTC 29190</strain>
    </source>
</reference>
<proteinExistence type="predicted"/>
<protein>
    <submittedName>
        <fullName evidence="1">Uncharacterized protein</fullName>
    </submittedName>
</protein>
<gene>
    <name evidence="1" type="ORF">OJ997_20075</name>
</gene>
<dbReference type="EMBL" id="JAPDDP010000038">
    <property type="protein sequence ID" value="MDA0182619.1"/>
    <property type="molecule type" value="Genomic_DNA"/>
</dbReference>
<comment type="caution">
    <text evidence="1">The sequence shown here is derived from an EMBL/GenBank/DDBJ whole genome shotgun (WGS) entry which is preliminary data.</text>
</comment>
<dbReference type="RefSeq" id="WP_270026993.1">
    <property type="nucleotide sequence ID" value="NZ_JAPDDP010000038.1"/>
</dbReference>
<organism evidence="1 2">
    <name type="scientific">Solirubrobacter phytolaccae</name>
    <dbReference type="NCBI Taxonomy" id="1404360"/>
    <lineage>
        <taxon>Bacteria</taxon>
        <taxon>Bacillati</taxon>
        <taxon>Actinomycetota</taxon>
        <taxon>Thermoleophilia</taxon>
        <taxon>Solirubrobacterales</taxon>
        <taxon>Solirubrobacteraceae</taxon>
        <taxon>Solirubrobacter</taxon>
    </lineage>
</organism>
<accession>A0A9X3NCK2</accession>
<name>A0A9X3NCK2_9ACTN</name>
<evidence type="ECO:0000313" key="1">
    <source>
        <dbReference type="EMBL" id="MDA0182619.1"/>
    </source>
</evidence>